<proteinExistence type="predicted"/>
<dbReference type="Pfam" id="PF13456">
    <property type="entry name" value="RVT_3"/>
    <property type="match status" value="1"/>
</dbReference>
<dbReference type="GO" id="GO:0004523">
    <property type="term" value="F:RNA-DNA hybrid ribonuclease activity"/>
    <property type="evidence" value="ECO:0007669"/>
    <property type="project" value="InterPro"/>
</dbReference>
<evidence type="ECO:0000313" key="3">
    <source>
        <dbReference type="EnsemblPlants" id="HORVU.MOREX.r3.2HG0151560.1.CDS1"/>
    </source>
</evidence>
<keyword evidence="4" id="KW-1185">Reference proteome</keyword>
<dbReference type="InterPro" id="IPR012337">
    <property type="entry name" value="RNaseH-like_sf"/>
</dbReference>
<sequence>MGQATINPIWSKVWSLSCPAKVKNIWRTLHGTLPCRATLANRHMKISPIFPTCSEGPEDTKHMLFLCRKAKEVWKRLGLDDIIDRACEVDRAGEAVLEHLLFLPDKELWILGHQNMTEIIAISTWYLWWERRKLVHKETTQDVHHITMVILALTTKFVKASSPKGYMRREVWSCPPRGFVKLNVDASFDHDLLSGSMGAVLRYDRGRFIAGGNAKIDHCVDALMVEALALKFGLALAQRVGCNRLIISSNNLEVFDTMKDGGQSAGVAAAIFDDCFHYACDFLTVRFEHCNREANKIAHELASLGKFSLTFDWFEEPPIDIVMILTNDVLIISNE</sequence>
<dbReference type="InterPro" id="IPR044730">
    <property type="entry name" value="RNase_H-like_dom_plant"/>
</dbReference>
<dbReference type="PANTHER" id="PTHR47074">
    <property type="entry name" value="BNAC02G40300D PROTEIN"/>
    <property type="match status" value="1"/>
</dbReference>
<dbReference type="InterPro" id="IPR002156">
    <property type="entry name" value="RNaseH_domain"/>
</dbReference>
<reference evidence="4" key="1">
    <citation type="journal article" date="2012" name="Nature">
        <title>A physical, genetic and functional sequence assembly of the barley genome.</title>
        <authorList>
            <consortium name="The International Barley Genome Sequencing Consortium"/>
            <person name="Mayer K.F."/>
            <person name="Waugh R."/>
            <person name="Brown J.W."/>
            <person name="Schulman A."/>
            <person name="Langridge P."/>
            <person name="Platzer M."/>
            <person name="Fincher G.B."/>
            <person name="Muehlbauer G.J."/>
            <person name="Sato K."/>
            <person name="Close T.J."/>
            <person name="Wise R.P."/>
            <person name="Stein N."/>
        </authorList>
    </citation>
    <scope>NUCLEOTIDE SEQUENCE [LARGE SCALE GENOMIC DNA]</scope>
    <source>
        <strain evidence="4">cv. Morex</strain>
    </source>
</reference>
<organism evidence="3 4">
    <name type="scientific">Hordeum vulgare subsp. vulgare</name>
    <name type="common">Domesticated barley</name>
    <dbReference type="NCBI Taxonomy" id="112509"/>
    <lineage>
        <taxon>Eukaryota</taxon>
        <taxon>Viridiplantae</taxon>
        <taxon>Streptophyta</taxon>
        <taxon>Embryophyta</taxon>
        <taxon>Tracheophyta</taxon>
        <taxon>Spermatophyta</taxon>
        <taxon>Magnoliopsida</taxon>
        <taxon>Liliopsida</taxon>
        <taxon>Poales</taxon>
        <taxon>Poaceae</taxon>
        <taxon>BOP clade</taxon>
        <taxon>Pooideae</taxon>
        <taxon>Triticodae</taxon>
        <taxon>Triticeae</taxon>
        <taxon>Hordeinae</taxon>
        <taxon>Hordeum</taxon>
    </lineage>
</organism>
<reference evidence="3" key="2">
    <citation type="submission" date="2020-10" db="EMBL/GenBank/DDBJ databases">
        <authorList>
            <person name="Scholz U."/>
            <person name="Mascher M."/>
            <person name="Fiebig A."/>
        </authorList>
    </citation>
    <scope>NUCLEOTIDE SEQUENCE [LARGE SCALE GENOMIC DNA]</scope>
    <source>
        <strain evidence="3">cv. Morex</strain>
    </source>
</reference>
<dbReference type="Gramene" id="HORVU.MOREX.r3.2HG0151560.1">
    <property type="protein sequence ID" value="HORVU.MOREX.r3.2HG0151560.1.CDS1"/>
    <property type="gene ID" value="HORVU.MOREX.r3.2HG0151560"/>
</dbReference>
<dbReference type="CDD" id="cd06222">
    <property type="entry name" value="RNase_H_like"/>
    <property type="match status" value="1"/>
</dbReference>
<evidence type="ECO:0000313" key="4">
    <source>
        <dbReference type="Proteomes" id="UP000011116"/>
    </source>
</evidence>
<reference evidence="3" key="3">
    <citation type="submission" date="2022-01" db="UniProtKB">
        <authorList>
            <consortium name="EnsemblPlants"/>
        </authorList>
    </citation>
    <scope>IDENTIFICATION</scope>
    <source>
        <strain evidence="3">subsp. vulgare</strain>
    </source>
</reference>
<dbReference type="SUPFAM" id="SSF53098">
    <property type="entry name" value="Ribonuclease H-like"/>
    <property type="match status" value="1"/>
</dbReference>
<name>A0A8I7B5V9_HORVV</name>
<dbReference type="EnsemblPlants" id="HORVU.MOREX.r3.2HG0151560.1">
    <property type="protein sequence ID" value="HORVU.MOREX.r3.2HG0151560.1.CDS1"/>
    <property type="gene ID" value="HORVU.MOREX.r3.2HG0151560"/>
</dbReference>
<dbReference type="AlphaFoldDB" id="A0A8I7B5V9"/>
<evidence type="ECO:0000259" key="1">
    <source>
        <dbReference type="Pfam" id="PF13456"/>
    </source>
</evidence>
<dbReference type="PANTHER" id="PTHR47074:SF47">
    <property type="entry name" value="RNASE H TYPE-1 DOMAIN-CONTAINING PROTEIN"/>
    <property type="match status" value="1"/>
</dbReference>
<protein>
    <recommendedName>
        <fullName evidence="5">RNase H type-1 domain-containing protein</fullName>
    </recommendedName>
</protein>
<dbReference type="GO" id="GO:0003676">
    <property type="term" value="F:nucleic acid binding"/>
    <property type="evidence" value="ECO:0007669"/>
    <property type="project" value="InterPro"/>
</dbReference>
<accession>A0A8I7B5V9</accession>
<dbReference type="Gene3D" id="3.30.420.10">
    <property type="entry name" value="Ribonuclease H-like superfamily/Ribonuclease H"/>
    <property type="match status" value="1"/>
</dbReference>
<feature type="domain" description="RNase H type-1" evidence="1">
    <location>
        <begin position="183"/>
        <end position="303"/>
    </location>
</feature>
<evidence type="ECO:0000259" key="2">
    <source>
        <dbReference type="Pfam" id="PF13966"/>
    </source>
</evidence>
<dbReference type="InterPro" id="IPR026960">
    <property type="entry name" value="RVT-Znf"/>
</dbReference>
<dbReference type="InterPro" id="IPR052929">
    <property type="entry name" value="RNase_H-like_EbsB-rel"/>
</dbReference>
<dbReference type="InterPro" id="IPR036397">
    <property type="entry name" value="RNaseH_sf"/>
</dbReference>
<feature type="domain" description="Reverse transcriptase zinc-binding" evidence="2">
    <location>
        <begin position="7"/>
        <end position="74"/>
    </location>
</feature>
<evidence type="ECO:0008006" key="5">
    <source>
        <dbReference type="Google" id="ProtNLM"/>
    </source>
</evidence>
<dbReference type="SMR" id="A0A8I7B5V9"/>
<dbReference type="Pfam" id="PF13966">
    <property type="entry name" value="zf-RVT"/>
    <property type="match status" value="1"/>
</dbReference>
<dbReference type="Proteomes" id="UP000011116">
    <property type="component" value="Chromosome 2H"/>
</dbReference>